<comment type="caution">
    <text evidence="1">The sequence shown here is derived from an EMBL/GenBank/DDBJ whole genome shotgun (WGS) entry which is preliminary data.</text>
</comment>
<reference evidence="1" key="1">
    <citation type="submission" date="2021-06" db="EMBL/GenBank/DDBJ databases">
        <title>Parelaphostrongylus tenuis whole genome reference sequence.</title>
        <authorList>
            <person name="Garwood T.J."/>
            <person name="Larsen P.A."/>
            <person name="Fountain-Jones N.M."/>
            <person name="Garbe J.R."/>
            <person name="Macchietto M.G."/>
            <person name="Kania S.A."/>
            <person name="Gerhold R.W."/>
            <person name="Richards J.E."/>
            <person name="Wolf T.M."/>
        </authorList>
    </citation>
    <scope>NUCLEOTIDE SEQUENCE</scope>
    <source>
        <strain evidence="1">MNPRO001-30</strain>
        <tissue evidence="1">Meninges</tissue>
    </source>
</reference>
<evidence type="ECO:0000313" key="2">
    <source>
        <dbReference type="Proteomes" id="UP001196413"/>
    </source>
</evidence>
<organism evidence="1 2">
    <name type="scientific">Parelaphostrongylus tenuis</name>
    <name type="common">Meningeal worm</name>
    <dbReference type="NCBI Taxonomy" id="148309"/>
    <lineage>
        <taxon>Eukaryota</taxon>
        <taxon>Metazoa</taxon>
        <taxon>Ecdysozoa</taxon>
        <taxon>Nematoda</taxon>
        <taxon>Chromadorea</taxon>
        <taxon>Rhabditida</taxon>
        <taxon>Rhabditina</taxon>
        <taxon>Rhabditomorpha</taxon>
        <taxon>Strongyloidea</taxon>
        <taxon>Metastrongylidae</taxon>
        <taxon>Parelaphostrongylus</taxon>
    </lineage>
</organism>
<dbReference type="AlphaFoldDB" id="A0AAD5MAS5"/>
<evidence type="ECO:0000313" key="1">
    <source>
        <dbReference type="EMBL" id="KAJ1353438.1"/>
    </source>
</evidence>
<accession>A0AAD5MAS5</accession>
<dbReference type="EMBL" id="JAHQIW010001713">
    <property type="protein sequence ID" value="KAJ1353438.1"/>
    <property type="molecule type" value="Genomic_DNA"/>
</dbReference>
<sequence>MQTVSDVLESQGRSALLPDAIITTILAQLIVTVNYEPMLCQIVIRNLMADMANEMKAQNCIAAGNTVTAICTVMMGQGMKIVHSTRSNNRENTAQTTNIIMANWTRMMWQSVLSRAIRILASRPFGSHFFSAVVTVDGN</sequence>
<gene>
    <name evidence="1" type="ORF">KIN20_010067</name>
</gene>
<keyword evidence="2" id="KW-1185">Reference proteome</keyword>
<protein>
    <submittedName>
        <fullName evidence="1">Uncharacterized protein</fullName>
    </submittedName>
</protein>
<dbReference type="Proteomes" id="UP001196413">
    <property type="component" value="Unassembled WGS sequence"/>
</dbReference>
<proteinExistence type="predicted"/>
<name>A0AAD5MAS5_PARTN</name>